<dbReference type="AlphaFoldDB" id="A0AAW1PFA9"/>
<evidence type="ECO:0000313" key="1">
    <source>
        <dbReference type="EMBL" id="KAK9808011.1"/>
    </source>
</evidence>
<comment type="caution">
    <text evidence="1">The sequence shown here is derived from an EMBL/GenBank/DDBJ whole genome shotgun (WGS) entry which is preliminary data.</text>
</comment>
<proteinExistence type="predicted"/>
<evidence type="ECO:0000313" key="2">
    <source>
        <dbReference type="Proteomes" id="UP001465755"/>
    </source>
</evidence>
<dbReference type="InterPro" id="IPR027413">
    <property type="entry name" value="GROEL-like_equatorial_sf"/>
</dbReference>
<protein>
    <submittedName>
        <fullName evidence="1">Uncharacterized protein</fullName>
    </submittedName>
</protein>
<dbReference type="Gene3D" id="1.10.560.10">
    <property type="entry name" value="GroEL-like equatorial domain"/>
    <property type="match status" value="1"/>
</dbReference>
<keyword evidence="2" id="KW-1185">Reference proteome</keyword>
<accession>A0AAW1PFA9</accession>
<dbReference type="Proteomes" id="UP001465755">
    <property type="component" value="Unassembled WGS sequence"/>
</dbReference>
<gene>
    <name evidence="1" type="ORF">WJX73_003772</name>
</gene>
<organism evidence="1 2">
    <name type="scientific">Symbiochloris irregularis</name>
    <dbReference type="NCBI Taxonomy" id="706552"/>
    <lineage>
        <taxon>Eukaryota</taxon>
        <taxon>Viridiplantae</taxon>
        <taxon>Chlorophyta</taxon>
        <taxon>core chlorophytes</taxon>
        <taxon>Trebouxiophyceae</taxon>
        <taxon>Trebouxiales</taxon>
        <taxon>Trebouxiaceae</taxon>
        <taxon>Symbiochloris</taxon>
    </lineage>
</organism>
<dbReference type="SUPFAM" id="SSF48592">
    <property type="entry name" value="GroEL equatorial domain-like"/>
    <property type="match status" value="1"/>
</dbReference>
<sequence length="183" mass="19806">MRNIKAGLTRHQGRLKGGDLCRYGGRGLSMKARNVQERGKEARRADNTAAKAVADAVCSSLGPRGVDKMDVAAGDGATPVTAICAAKVPEPAGQRHPPNSVRRSVNRSLSSKVMSQYLPLLCGLCPSESGPYPPRAHNWLRLEEEKNHFLRRSSRRAGPVNYEYDVVPTQRTSCLAQVSGAAR</sequence>
<dbReference type="EMBL" id="JALJOQ010000028">
    <property type="protein sequence ID" value="KAK9808011.1"/>
    <property type="molecule type" value="Genomic_DNA"/>
</dbReference>
<name>A0AAW1PFA9_9CHLO</name>
<reference evidence="1 2" key="1">
    <citation type="journal article" date="2024" name="Nat. Commun.">
        <title>Phylogenomics reveals the evolutionary origins of lichenization in chlorophyte algae.</title>
        <authorList>
            <person name="Puginier C."/>
            <person name="Libourel C."/>
            <person name="Otte J."/>
            <person name="Skaloud P."/>
            <person name="Haon M."/>
            <person name="Grisel S."/>
            <person name="Petersen M."/>
            <person name="Berrin J.G."/>
            <person name="Delaux P.M."/>
            <person name="Dal Grande F."/>
            <person name="Keller J."/>
        </authorList>
    </citation>
    <scope>NUCLEOTIDE SEQUENCE [LARGE SCALE GENOMIC DNA]</scope>
    <source>
        <strain evidence="1 2">SAG 2036</strain>
    </source>
</reference>